<comment type="caution">
    <text evidence="3">The sequence shown here is derived from an EMBL/GenBank/DDBJ whole genome shotgun (WGS) entry which is preliminary data.</text>
</comment>
<dbReference type="InterPro" id="IPR013187">
    <property type="entry name" value="F-box-assoc_dom_typ3"/>
</dbReference>
<feature type="region of interest" description="Disordered" evidence="1">
    <location>
        <begin position="35"/>
        <end position="61"/>
    </location>
</feature>
<evidence type="ECO:0000313" key="4">
    <source>
        <dbReference type="Proteomes" id="UP001415857"/>
    </source>
</evidence>
<evidence type="ECO:0000256" key="1">
    <source>
        <dbReference type="SAM" id="MobiDB-lite"/>
    </source>
</evidence>
<feature type="compositionally biased region" description="Basic and acidic residues" evidence="1">
    <location>
        <begin position="35"/>
        <end position="54"/>
    </location>
</feature>
<dbReference type="PANTHER" id="PTHR31672">
    <property type="entry name" value="BNACNNG10540D PROTEIN"/>
    <property type="match status" value="1"/>
</dbReference>
<dbReference type="NCBIfam" id="TIGR01640">
    <property type="entry name" value="F_box_assoc_1"/>
    <property type="match status" value="1"/>
</dbReference>
<dbReference type="InterPro" id="IPR050796">
    <property type="entry name" value="SCF_F-box_component"/>
</dbReference>
<dbReference type="InterPro" id="IPR036047">
    <property type="entry name" value="F-box-like_dom_sf"/>
</dbReference>
<dbReference type="Pfam" id="PF08268">
    <property type="entry name" value="FBA_3"/>
    <property type="match status" value="1"/>
</dbReference>
<reference evidence="3 4" key="1">
    <citation type="journal article" date="2024" name="Plant J.">
        <title>Genome sequences and population genomics reveal climatic adaptation and genomic divergence between two closely related sweetgum species.</title>
        <authorList>
            <person name="Xu W.Q."/>
            <person name="Ren C.Q."/>
            <person name="Zhang X.Y."/>
            <person name="Comes H.P."/>
            <person name="Liu X.H."/>
            <person name="Li Y.G."/>
            <person name="Kettle C.J."/>
            <person name="Jalonen R."/>
            <person name="Gaisberger H."/>
            <person name="Ma Y.Z."/>
            <person name="Qiu Y.X."/>
        </authorList>
    </citation>
    <scope>NUCLEOTIDE SEQUENCE [LARGE SCALE GENOMIC DNA]</scope>
    <source>
        <strain evidence="3">Hangzhou</strain>
    </source>
</reference>
<proteinExistence type="predicted"/>
<dbReference type="PROSITE" id="PS50181">
    <property type="entry name" value="FBOX"/>
    <property type="match status" value="1"/>
</dbReference>
<keyword evidence="4" id="KW-1185">Reference proteome</keyword>
<sequence length="433" mass="49991">MQGSRLAITLKSLIQQHEEYRTNKSVIRRHEENLKKKTIAHEENQNTNMSEKRTKTTNMTHQQQRTSDFMSKLPPHLAMAIFCKLHIKSLIYCRRVSKVWRNLISDPCFATFHLKKIILMFQFSGCNHRKPSCRKLFGRDIYMVDEDAITKVNMDFHIPQWYIKIIGSCNSLLCLCDDGPCPSVCFYISNPMTGEWMPLPKIERDMHHISGFGFSSNTNQYKVIRIPSSERKVAEIYTVGTGTWRSIAYPPYLFYPSVHGIYLNGALHWIVLDDNRSTLICAFDIGNEQFLTIPLPHVPFSEQGRLIGWANLGVIEGCLCVCARGSTVAIWVMREYGVKESWTKELVINFPVVPWWDENERRWWGDGWFQLIRYSINENTLMLSGKTNTNMVSYNPGTGGLAKLNDHGTRSKIEVFHHIPSFLSLEDIVMGKN</sequence>
<dbReference type="SUPFAM" id="SSF81383">
    <property type="entry name" value="F-box domain"/>
    <property type="match status" value="1"/>
</dbReference>
<name>A0AAP0S2P2_LIQFO</name>
<accession>A0AAP0S2P2</accession>
<organism evidence="3 4">
    <name type="scientific">Liquidambar formosana</name>
    <name type="common">Formosan gum</name>
    <dbReference type="NCBI Taxonomy" id="63359"/>
    <lineage>
        <taxon>Eukaryota</taxon>
        <taxon>Viridiplantae</taxon>
        <taxon>Streptophyta</taxon>
        <taxon>Embryophyta</taxon>
        <taxon>Tracheophyta</taxon>
        <taxon>Spermatophyta</taxon>
        <taxon>Magnoliopsida</taxon>
        <taxon>eudicotyledons</taxon>
        <taxon>Gunneridae</taxon>
        <taxon>Pentapetalae</taxon>
        <taxon>Saxifragales</taxon>
        <taxon>Altingiaceae</taxon>
        <taxon>Liquidambar</taxon>
    </lineage>
</organism>
<dbReference type="AlphaFoldDB" id="A0AAP0S2P2"/>
<dbReference type="Proteomes" id="UP001415857">
    <property type="component" value="Unassembled WGS sequence"/>
</dbReference>
<dbReference type="SMART" id="SM00256">
    <property type="entry name" value="FBOX"/>
    <property type="match status" value="1"/>
</dbReference>
<gene>
    <name evidence="3" type="ORF">L1049_025227</name>
</gene>
<protein>
    <recommendedName>
        <fullName evidence="2">F-box domain-containing protein</fullName>
    </recommendedName>
</protein>
<evidence type="ECO:0000259" key="2">
    <source>
        <dbReference type="PROSITE" id="PS50181"/>
    </source>
</evidence>
<dbReference type="PANTHER" id="PTHR31672:SF13">
    <property type="entry name" value="F-BOX PROTEIN CPR30-LIKE"/>
    <property type="match status" value="1"/>
</dbReference>
<dbReference type="Pfam" id="PF00646">
    <property type="entry name" value="F-box"/>
    <property type="match status" value="1"/>
</dbReference>
<dbReference type="InterPro" id="IPR017451">
    <property type="entry name" value="F-box-assoc_interact_dom"/>
</dbReference>
<feature type="domain" description="F-box" evidence="2">
    <location>
        <begin position="67"/>
        <end position="117"/>
    </location>
</feature>
<dbReference type="InterPro" id="IPR001810">
    <property type="entry name" value="F-box_dom"/>
</dbReference>
<dbReference type="Gene3D" id="1.20.1280.50">
    <property type="match status" value="1"/>
</dbReference>
<dbReference type="EMBL" id="JBBPBK010000005">
    <property type="protein sequence ID" value="KAK9286024.1"/>
    <property type="molecule type" value="Genomic_DNA"/>
</dbReference>
<evidence type="ECO:0000313" key="3">
    <source>
        <dbReference type="EMBL" id="KAK9286024.1"/>
    </source>
</evidence>